<feature type="compositionally biased region" description="Low complexity" evidence="5">
    <location>
        <begin position="2210"/>
        <end position="2223"/>
    </location>
</feature>
<name>A0AAV5CJL1_ELECO</name>
<proteinExistence type="predicted"/>
<dbReference type="PANTHER" id="PTHR10887">
    <property type="entry name" value="DNA2/NAM7 HELICASE FAMILY"/>
    <property type="match status" value="1"/>
</dbReference>
<feature type="compositionally biased region" description="Polar residues" evidence="5">
    <location>
        <begin position="2148"/>
        <end position="2160"/>
    </location>
</feature>
<evidence type="ECO:0000259" key="6">
    <source>
        <dbReference type="Pfam" id="PF13086"/>
    </source>
</evidence>
<sequence>MVRVSAAASRMELADRWRKIQEDEEAEDDGEPSAAKHGRLIRAKEEWFSHCYNFLVNLPQEEHIWCGYADIMGPFLETFHGFFDDEDENSSLKIIWRRVSQELGICTQCVCEHHQGQEFFITAYRPDTVDPLLKVLHLLDEERVTEHLTQINAKIQLKEYDPSRHGAEVVSIMFEVLMYPVLLDDQSLANQFQMFIETIDESYEVSLSTNQQYPGAYALLFFKSGKARAIGLRLARSMGKLSLGFIEAPAYEDGILEKYPVFLSIVLNHVSDDRSDLSCASLEALQDGEHEKQRRNILYFLLHQVTRSSNFSALMRKNATKIALLIVQRGYTMSPPSPPSECVHMWGPSLISSIEETSLHGSLRQPAFDLINIVIISDASALISYKLKYEPVTKSSASDSVIFAADDDELPLSHGVEEKYQSCWNDFSVLNKLTCLECNDWKCIPLLWYLTMIQLEPAKLPIAFSKAVFWALSHISVLEPVLATESSGSVNAWLSSHAAEVSSTFTWQVPNGADDGGDGKDCINSLKVSQFCTLLLRMFKRLAIHVMTQIEQRGLQKQWSWEPMMAESLILVLIDNNDVETRSILADFHSFHHLFFVMCKLFKEVVAQKPSVAQPAKPSEGGFLRQPNSSGAISPPEHVVDVTNWEKFCTLLSATIWPFISTCLKEGEALTCTKQCQISCVRLLELLPMVYERVNSYCRTQSCSAMTIVPVPDLTDISWLFHLVCWGKSSLLTIARHWKQCMLSLVKELKDSVNIDELEERISNLKLALSKEAAPAKAKRRGSTGVPIFTEPVQERDTSMDNVVNIESTKPSHAPDIQEIILLSDSEENVPSVDVSSEEVLSSFMGNNASTASGVLKEVKTREERMLTDDGRVSLQPQVNQVCNISASSRSVSTESRSSIVASKGFSGMKKQGVLDANDNSLLPKIVKTSVTPASQPLRPILSSGVEKFKSVLRDISDDEDDALESRSNTVASKEFSGMKKQAVPVNANDNSLLPKVVKTSVTPASQPSRPNSSLATEKFKSIFRDISDDEDDPLDHAIDNFRRPQVLLRKPNILVPKRQVVQLPLPSEKRLGSRSMITSSRRFQPPKLSSWFKSILEMDYFAVVGLSSSEIIKKSALKEIPVCFDSQAQYVEIFQPLVLEEFKAQMLNAYVETPPDDMICGCISILSVERVDDFIVVRGRPENSESIKFRGCMENDLILLTKDPLKTSGQQVHVLGKMERRENDKKKALIFVIKFFLSNDNARLNKVKRLLVERSKWFLNRVMSMTPQIREFSALSSLNDIPVLPAILNPVSYAGSYHEYGKVCLDKLAHPMRKVLKSSYNDSQLHAVSVAIGSTKNQTKFDLSLIQGPPGTGKTKTIVAILSALLSLHTDNSYKLPRNECMDRAEFTKPRAKISQSAAVTRAWQDAALAKQLMNQRESPQMTERFPKGRALVCAQSNAAVDELVSRLSEGLYGADGKLYRPYIVRVGNAKTVHSNSVPFFIDTLVEQRLSDELKTKLDGNSCDAESSNSLRVQLEKVTDRIRYYESRRKLSEADKKENDSSVPDGDEADEVSDEALAGKLNSLYAQKRKVSAELAAAHAREKKIADENKFLKHKVGDPKQLPATVMSGLASKFLYECSMFERLQRAGYPVIMLTKQYRMHPEISRFPSLHFYDNKLLDGVKMAEKSASFHDHCCLSPYMFFDIADGREHSGRNSATQSLCNESEAEAAVEILKFLKNRYPSEFTSRKIGIITPYKSQLFLLRSRFTSFFGPEIVAEMEINTVDGFQGRELDILVLSTVRASVSSGNRHQSGEARSIGFVADVRRMNVALTRARLSLWIVGNARTLQTNSHWGSLVQNAKERNMFISVKRPYGLIFEKAHPSSKGIHGTTHSCPANHHKDNEKNAMTSSQRSDAQLQKKQPTCASRTKEKQGKSLATEQSKQASRWDQKVPKAQGSFVRRSSEEESEKHDDDPRAARHSQNTDQHSVLRKQRAGKRSSMHNDNHVVLSKSLVNGNSQESSSVKRLEESNQPAVQNVCKETNKGLINQDSFQSSNVRRHSKDKKNASQSNAMAMLKHYCDSESAGKNGNDSPPAHSDLQNLIQRAKGVRKSSEKPRSDFSNKLDISLEHDKDLGRTNQADGGCPPTDADMKIVNKAKKARKFFEKPRSGNSNQVDPSLSSHFDEASSHILEPKKSQATNLPLNSQKQLIATRKRQREDVESLLSAALIPSKKPSSTRSTKTQK</sequence>
<dbReference type="GO" id="GO:0004386">
    <property type="term" value="F:helicase activity"/>
    <property type="evidence" value="ECO:0007669"/>
    <property type="project" value="UniProtKB-KW"/>
</dbReference>
<reference evidence="9" key="2">
    <citation type="submission" date="2021-12" db="EMBL/GenBank/DDBJ databases">
        <title>Resequencing data analysis of finger millet.</title>
        <authorList>
            <person name="Hatakeyama M."/>
            <person name="Aluri S."/>
            <person name="Balachadran M.T."/>
            <person name="Sivarajan S.R."/>
            <person name="Poveda L."/>
            <person name="Shimizu-Inatsugi R."/>
            <person name="Schlapbach R."/>
            <person name="Sreeman S.M."/>
            <person name="Shimizu K.K."/>
        </authorList>
    </citation>
    <scope>NUCLEOTIDE SEQUENCE</scope>
</reference>
<dbReference type="CDD" id="cd18042">
    <property type="entry name" value="DEXXQc_SETX"/>
    <property type="match status" value="1"/>
</dbReference>
<feature type="compositionally biased region" description="Basic and acidic residues" evidence="5">
    <location>
        <begin position="2161"/>
        <end position="2174"/>
    </location>
</feature>
<organism evidence="9 10">
    <name type="scientific">Eleusine coracana subsp. coracana</name>
    <dbReference type="NCBI Taxonomy" id="191504"/>
    <lineage>
        <taxon>Eukaryota</taxon>
        <taxon>Viridiplantae</taxon>
        <taxon>Streptophyta</taxon>
        <taxon>Embryophyta</taxon>
        <taxon>Tracheophyta</taxon>
        <taxon>Spermatophyta</taxon>
        <taxon>Magnoliopsida</taxon>
        <taxon>Liliopsida</taxon>
        <taxon>Poales</taxon>
        <taxon>Poaceae</taxon>
        <taxon>PACMAD clade</taxon>
        <taxon>Chloridoideae</taxon>
        <taxon>Cynodonteae</taxon>
        <taxon>Eleusininae</taxon>
        <taxon>Eleusine</taxon>
    </lineage>
</organism>
<feature type="region of interest" description="Disordered" evidence="5">
    <location>
        <begin position="1532"/>
        <end position="1552"/>
    </location>
</feature>
<feature type="compositionally biased region" description="Basic and acidic residues" evidence="5">
    <location>
        <begin position="1532"/>
        <end position="1541"/>
    </location>
</feature>
<keyword evidence="1" id="KW-0547">Nucleotide-binding</keyword>
<dbReference type="InterPro" id="IPR056474">
    <property type="entry name" value="SEN1_barrel"/>
</dbReference>
<feature type="region of interest" description="Disordered" evidence="5">
    <location>
        <begin position="2141"/>
        <end position="2223"/>
    </location>
</feature>
<feature type="region of interest" description="Disordered" evidence="5">
    <location>
        <begin position="2025"/>
        <end position="2048"/>
    </location>
</feature>
<dbReference type="InterPro" id="IPR045055">
    <property type="entry name" value="DNA2/NAM7-like"/>
</dbReference>
<reference evidence="9" key="1">
    <citation type="journal article" date="2018" name="DNA Res.">
        <title>Multiple hybrid de novo genome assembly of finger millet, an orphan allotetraploid crop.</title>
        <authorList>
            <person name="Hatakeyama M."/>
            <person name="Aluri S."/>
            <person name="Balachadran M.T."/>
            <person name="Sivarajan S.R."/>
            <person name="Patrignani A."/>
            <person name="Gruter S."/>
            <person name="Poveda L."/>
            <person name="Shimizu-Inatsugi R."/>
            <person name="Baeten J."/>
            <person name="Francoijs K.J."/>
            <person name="Nataraja K.N."/>
            <person name="Reddy Y.A.N."/>
            <person name="Phadnis S."/>
            <person name="Ravikumar R.L."/>
            <person name="Schlapbach R."/>
            <person name="Sreeman S.M."/>
            <person name="Shimizu K.K."/>
        </authorList>
    </citation>
    <scope>NUCLEOTIDE SEQUENCE</scope>
</reference>
<protein>
    <recommendedName>
        <fullName evidence="11">P-loop containing nucleoside triphosphate hydrolase superfamily protein</fullName>
    </recommendedName>
</protein>
<dbReference type="Proteomes" id="UP001054889">
    <property type="component" value="Unassembled WGS sequence"/>
</dbReference>
<feature type="compositionally biased region" description="Polar residues" evidence="5">
    <location>
        <begin position="1991"/>
        <end position="2001"/>
    </location>
</feature>
<accession>A0AAV5CJL1</accession>
<feature type="compositionally biased region" description="Basic and acidic residues" evidence="5">
    <location>
        <begin position="2090"/>
        <end position="2114"/>
    </location>
</feature>
<dbReference type="GO" id="GO:0005694">
    <property type="term" value="C:chromosome"/>
    <property type="evidence" value="ECO:0007669"/>
    <property type="project" value="UniProtKB-ARBA"/>
</dbReference>
<feature type="compositionally biased region" description="Polar residues" evidence="5">
    <location>
        <begin position="1885"/>
        <end position="1906"/>
    </location>
</feature>
<dbReference type="SUPFAM" id="SSF52540">
    <property type="entry name" value="P-loop containing nucleoside triphosphate hydrolases"/>
    <property type="match status" value="1"/>
</dbReference>
<dbReference type="InterPro" id="IPR027417">
    <property type="entry name" value="P-loop_NTPase"/>
</dbReference>
<keyword evidence="4" id="KW-0067">ATP-binding</keyword>
<comment type="caution">
    <text evidence="9">The sequence shown here is derived from an EMBL/GenBank/DDBJ whole genome shotgun (WGS) entry which is preliminary data.</text>
</comment>
<evidence type="ECO:0000313" key="10">
    <source>
        <dbReference type="Proteomes" id="UP001054889"/>
    </source>
</evidence>
<evidence type="ECO:0000256" key="3">
    <source>
        <dbReference type="ARBA" id="ARBA00022806"/>
    </source>
</evidence>
<feature type="compositionally biased region" description="Polar residues" evidence="5">
    <location>
        <begin position="2025"/>
        <end position="2035"/>
    </location>
</feature>
<dbReference type="InterPro" id="IPR041677">
    <property type="entry name" value="DNA2/NAM7_AAA_11"/>
</dbReference>
<dbReference type="FunFam" id="3.40.50.300:FF:000326">
    <property type="entry name" value="P-loop containing nucleoside triphosphate hydrolase"/>
    <property type="match status" value="1"/>
</dbReference>
<feature type="compositionally biased region" description="Basic residues" evidence="5">
    <location>
        <begin position="1968"/>
        <end position="1979"/>
    </location>
</feature>
<dbReference type="InterPro" id="IPR047187">
    <property type="entry name" value="SF1_C_Upf1"/>
</dbReference>
<dbReference type="PANTHER" id="PTHR10887:SF495">
    <property type="entry name" value="HELICASE SENATAXIN ISOFORM X1-RELATED"/>
    <property type="match status" value="1"/>
</dbReference>
<dbReference type="GO" id="GO:0005524">
    <property type="term" value="F:ATP binding"/>
    <property type="evidence" value="ECO:0007669"/>
    <property type="project" value="UniProtKB-KW"/>
</dbReference>
<dbReference type="CDD" id="cd18808">
    <property type="entry name" value="SF1_C_Upf1"/>
    <property type="match status" value="1"/>
</dbReference>
<feature type="domain" description="DNA2/NAM7 helicase-like C-terminal" evidence="7">
    <location>
        <begin position="1617"/>
        <end position="1824"/>
    </location>
</feature>
<feature type="domain" description="DNA2/NAM7 helicase helicase" evidence="6">
    <location>
        <begin position="1321"/>
        <end position="1578"/>
    </location>
</feature>
<feature type="compositionally biased region" description="Polar residues" evidence="5">
    <location>
        <begin position="1915"/>
        <end position="1924"/>
    </location>
</feature>
<keyword evidence="3" id="KW-0347">Helicase</keyword>
<dbReference type="InterPro" id="IPR041679">
    <property type="entry name" value="DNA2/NAM7-like_C"/>
</dbReference>
<evidence type="ECO:0000256" key="4">
    <source>
        <dbReference type="ARBA" id="ARBA00022840"/>
    </source>
</evidence>
<dbReference type="Pfam" id="PF23576">
    <property type="entry name" value="SEN1_barrel"/>
    <property type="match status" value="1"/>
</dbReference>
<evidence type="ECO:0000256" key="2">
    <source>
        <dbReference type="ARBA" id="ARBA00022801"/>
    </source>
</evidence>
<feature type="region of interest" description="Disordered" evidence="5">
    <location>
        <begin position="1864"/>
        <end position="2013"/>
    </location>
</feature>
<evidence type="ECO:0000259" key="8">
    <source>
        <dbReference type="Pfam" id="PF23576"/>
    </source>
</evidence>
<feature type="domain" description="Helicase SEN1 beta-barrel" evidence="8">
    <location>
        <begin position="1161"/>
        <end position="1263"/>
    </location>
</feature>
<evidence type="ECO:0000259" key="7">
    <source>
        <dbReference type="Pfam" id="PF13087"/>
    </source>
</evidence>
<dbReference type="Gene3D" id="3.40.50.300">
    <property type="entry name" value="P-loop containing nucleotide triphosphate hydrolases"/>
    <property type="match status" value="2"/>
</dbReference>
<dbReference type="GO" id="GO:0016787">
    <property type="term" value="F:hydrolase activity"/>
    <property type="evidence" value="ECO:0007669"/>
    <property type="project" value="UniProtKB-KW"/>
</dbReference>
<evidence type="ECO:0000256" key="1">
    <source>
        <dbReference type="ARBA" id="ARBA00022741"/>
    </source>
</evidence>
<dbReference type="Pfam" id="PF13086">
    <property type="entry name" value="AAA_11"/>
    <property type="match status" value="1"/>
</dbReference>
<evidence type="ECO:0000313" key="9">
    <source>
        <dbReference type="EMBL" id="GJM98385.1"/>
    </source>
</evidence>
<dbReference type="EMBL" id="BQKI01000007">
    <property type="protein sequence ID" value="GJM98385.1"/>
    <property type="molecule type" value="Genomic_DNA"/>
</dbReference>
<dbReference type="Pfam" id="PF13087">
    <property type="entry name" value="AAA_12"/>
    <property type="match status" value="1"/>
</dbReference>
<feature type="region of interest" description="Disordered" evidence="5">
    <location>
        <begin position="2084"/>
        <end position="2128"/>
    </location>
</feature>
<evidence type="ECO:0008006" key="11">
    <source>
        <dbReference type="Google" id="ProtNLM"/>
    </source>
</evidence>
<feature type="compositionally biased region" description="Basic and acidic residues" evidence="5">
    <location>
        <begin position="1941"/>
        <end position="1956"/>
    </location>
</feature>
<feature type="compositionally biased region" description="Polar residues" evidence="5">
    <location>
        <begin position="2175"/>
        <end position="2188"/>
    </location>
</feature>
<evidence type="ECO:0000256" key="5">
    <source>
        <dbReference type="SAM" id="MobiDB-lite"/>
    </source>
</evidence>
<gene>
    <name evidence="9" type="primary">ga15394</name>
    <name evidence="9" type="ORF">PR202_ga15394</name>
</gene>
<keyword evidence="10" id="KW-1185">Reference proteome</keyword>
<keyword evidence="2" id="KW-0378">Hydrolase</keyword>